<evidence type="ECO:0000256" key="3">
    <source>
        <dbReference type="ARBA" id="ARBA00022692"/>
    </source>
</evidence>
<name>A0ABT3X2L5_9BACL</name>
<keyword evidence="6 8" id="KW-0807">Transducer</keyword>
<sequence>MKIKGKVVLLFATLFTIGTLAMTIFSSYTMEKEITTAATEKLKSDLAFGRTLFDEKYLGSWSVKGDQLYKGATLINGNYEIVDRIGKLTGNTATVFLQDTRVATNVISGDQRAVGTKISEAVADIVLKKGETYIGEADVLGTRYLAAYEPILDEKGQIIGIWYVGVPYSTYDTIIAHFNQNLYLFGAVGMLVAVAFLYFLIGYYVRPLLRVTQTARHVAAGDLSVEEVRAGSKDEIGQLATAVNDMVANLRGLIGQVGDTAAQVAAASEELSANTDQATRATEQITLTIQDVATGAEQQLNGATESAAAIHQMATSLQRISGTTEDVAAASRATADEAEQGTDSIRRAEGQMGQISAVVRETADDVLRLESRSQEIDQIVGVITGIAEQTNLLALNAAIEAARAGEQGRGFAVVADEVRKLAEQSGASAGQIAELIRLIQSDTNRAVAAMGQVTREVESGTEIVHEAGRAFENIVTSARTVAARIEQVNLASAEIASTSDTVSDTVEQVTRIAQDSSDSAQSVAAASEQQLASVQEIAASAVSLSEMAQELQEMVGKFKV</sequence>
<dbReference type="Pfam" id="PF17202">
    <property type="entry name" value="sCache_3_3"/>
    <property type="match status" value="1"/>
</dbReference>
<dbReference type="SUPFAM" id="SSF58104">
    <property type="entry name" value="Methyl-accepting chemotaxis protein (MCP) signaling domain"/>
    <property type="match status" value="1"/>
</dbReference>
<dbReference type="Gene3D" id="6.10.340.10">
    <property type="match status" value="1"/>
</dbReference>
<dbReference type="InterPro" id="IPR029151">
    <property type="entry name" value="Sensor-like_sf"/>
</dbReference>
<dbReference type="PROSITE" id="PS50111">
    <property type="entry name" value="CHEMOTAXIS_TRANSDUC_2"/>
    <property type="match status" value="1"/>
</dbReference>
<comment type="caution">
    <text evidence="12">The sequence shown here is derived from an EMBL/GenBank/DDBJ whole genome shotgun (WGS) entry which is preliminary data.</text>
</comment>
<evidence type="ECO:0000259" key="11">
    <source>
        <dbReference type="PROSITE" id="PS50885"/>
    </source>
</evidence>
<proteinExistence type="inferred from homology"/>
<evidence type="ECO:0000313" key="13">
    <source>
        <dbReference type="Proteomes" id="UP001208017"/>
    </source>
</evidence>
<dbReference type="SMART" id="SM00304">
    <property type="entry name" value="HAMP"/>
    <property type="match status" value="2"/>
</dbReference>
<dbReference type="InterPro" id="IPR033463">
    <property type="entry name" value="sCache_3"/>
</dbReference>
<dbReference type="PRINTS" id="PR00260">
    <property type="entry name" value="CHEMTRNSDUCR"/>
</dbReference>
<dbReference type="Proteomes" id="UP001208017">
    <property type="component" value="Unassembled WGS sequence"/>
</dbReference>
<evidence type="ECO:0000256" key="2">
    <source>
        <dbReference type="ARBA" id="ARBA00022475"/>
    </source>
</evidence>
<evidence type="ECO:0000259" key="10">
    <source>
        <dbReference type="PROSITE" id="PS50111"/>
    </source>
</evidence>
<dbReference type="PANTHER" id="PTHR32089">
    <property type="entry name" value="METHYL-ACCEPTING CHEMOTAXIS PROTEIN MCPB"/>
    <property type="match status" value="1"/>
</dbReference>
<evidence type="ECO:0000256" key="5">
    <source>
        <dbReference type="ARBA" id="ARBA00023136"/>
    </source>
</evidence>
<keyword evidence="4 9" id="KW-1133">Transmembrane helix</keyword>
<comment type="subcellular location">
    <subcellularLocation>
        <location evidence="1">Cell membrane</location>
        <topology evidence="1">Multi-pass membrane protein</topology>
    </subcellularLocation>
</comment>
<dbReference type="InterPro" id="IPR003660">
    <property type="entry name" value="HAMP_dom"/>
</dbReference>
<gene>
    <name evidence="12" type="ORF">OS242_08595</name>
</gene>
<dbReference type="PANTHER" id="PTHR32089:SF112">
    <property type="entry name" value="LYSOZYME-LIKE PROTEIN-RELATED"/>
    <property type="match status" value="1"/>
</dbReference>
<evidence type="ECO:0000256" key="9">
    <source>
        <dbReference type="SAM" id="Phobius"/>
    </source>
</evidence>
<dbReference type="RefSeq" id="WP_267151266.1">
    <property type="nucleotide sequence ID" value="NZ_JAPMLT010000003.1"/>
</dbReference>
<evidence type="ECO:0000256" key="7">
    <source>
        <dbReference type="ARBA" id="ARBA00029447"/>
    </source>
</evidence>
<evidence type="ECO:0000313" key="12">
    <source>
        <dbReference type="EMBL" id="MCX7570022.1"/>
    </source>
</evidence>
<evidence type="ECO:0000256" key="6">
    <source>
        <dbReference type="ARBA" id="ARBA00023224"/>
    </source>
</evidence>
<dbReference type="Pfam" id="PF00672">
    <property type="entry name" value="HAMP"/>
    <property type="match status" value="1"/>
</dbReference>
<dbReference type="InterPro" id="IPR004089">
    <property type="entry name" value="MCPsignal_dom"/>
</dbReference>
<dbReference type="SUPFAM" id="SSF103190">
    <property type="entry name" value="Sensory domain-like"/>
    <property type="match status" value="1"/>
</dbReference>
<dbReference type="CDD" id="cd11386">
    <property type="entry name" value="MCP_signal"/>
    <property type="match status" value="1"/>
</dbReference>
<protein>
    <submittedName>
        <fullName evidence="12">Methyl-accepting chemotaxis protein</fullName>
    </submittedName>
</protein>
<reference evidence="12 13" key="1">
    <citation type="submission" date="2022-11" db="EMBL/GenBank/DDBJ databases">
        <title>Study of microbial diversity in lake waters.</title>
        <authorList>
            <person name="Zhang J."/>
        </authorList>
    </citation>
    <scope>NUCLEOTIDE SEQUENCE [LARGE SCALE GENOMIC DNA]</scope>
    <source>
        <strain evidence="12 13">DT12</strain>
    </source>
</reference>
<feature type="domain" description="Methyl-accepting transducer" evidence="10">
    <location>
        <begin position="274"/>
        <end position="510"/>
    </location>
</feature>
<dbReference type="PROSITE" id="PS50885">
    <property type="entry name" value="HAMP"/>
    <property type="match status" value="1"/>
</dbReference>
<comment type="similarity">
    <text evidence="7">Belongs to the methyl-accepting chemotaxis (MCP) protein family.</text>
</comment>
<evidence type="ECO:0000256" key="4">
    <source>
        <dbReference type="ARBA" id="ARBA00022989"/>
    </source>
</evidence>
<dbReference type="SMART" id="SM00283">
    <property type="entry name" value="MA"/>
    <property type="match status" value="1"/>
</dbReference>
<accession>A0ABT3X2L5</accession>
<keyword evidence="13" id="KW-1185">Reference proteome</keyword>
<dbReference type="InterPro" id="IPR004090">
    <property type="entry name" value="Chemotax_Me-accpt_rcpt"/>
</dbReference>
<organism evidence="12 13">
    <name type="scientific">Tumebacillus lacus</name>
    <dbReference type="NCBI Taxonomy" id="2995335"/>
    <lineage>
        <taxon>Bacteria</taxon>
        <taxon>Bacillati</taxon>
        <taxon>Bacillota</taxon>
        <taxon>Bacilli</taxon>
        <taxon>Bacillales</taxon>
        <taxon>Alicyclobacillaceae</taxon>
        <taxon>Tumebacillus</taxon>
    </lineage>
</organism>
<keyword evidence="3 9" id="KW-0812">Transmembrane</keyword>
<dbReference type="Pfam" id="PF00015">
    <property type="entry name" value="MCPsignal"/>
    <property type="match status" value="1"/>
</dbReference>
<feature type="transmembrane region" description="Helical" evidence="9">
    <location>
        <begin position="182"/>
        <end position="205"/>
    </location>
</feature>
<dbReference type="Gene3D" id="1.10.287.950">
    <property type="entry name" value="Methyl-accepting chemotaxis protein"/>
    <property type="match status" value="1"/>
</dbReference>
<feature type="domain" description="HAMP" evidence="11">
    <location>
        <begin position="202"/>
        <end position="255"/>
    </location>
</feature>
<dbReference type="EMBL" id="JAPMLT010000003">
    <property type="protein sequence ID" value="MCX7570022.1"/>
    <property type="molecule type" value="Genomic_DNA"/>
</dbReference>
<keyword evidence="5 9" id="KW-0472">Membrane</keyword>
<dbReference type="CDD" id="cd06225">
    <property type="entry name" value="HAMP"/>
    <property type="match status" value="1"/>
</dbReference>
<keyword evidence="2" id="KW-1003">Cell membrane</keyword>
<evidence type="ECO:0000256" key="1">
    <source>
        <dbReference type="ARBA" id="ARBA00004651"/>
    </source>
</evidence>
<evidence type="ECO:0000256" key="8">
    <source>
        <dbReference type="PROSITE-ProRule" id="PRU00284"/>
    </source>
</evidence>